<dbReference type="Proteomes" id="UP001498398">
    <property type="component" value="Unassembled WGS sequence"/>
</dbReference>
<reference evidence="3 4" key="1">
    <citation type="submission" date="2024-01" db="EMBL/GenBank/DDBJ databases">
        <title>A draft genome for the cacao thread blight pathogen Marasmiellus scandens.</title>
        <authorList>
            <person name="Baruah I.K."/>
            <person name="Leung J."/>
            <person name="Bukari Y."/>
            <person name="Amoako-Attah I."/>
            <person name="Meinhardt L.W."/>
            <person name="Bailey B.A."/>
            <person name="Cohen S.P."/>
        </authorList>
    </citation>
    <scope>NUCLEOTIDE SEQUENCE [LARGE SCALE GENOMIC DNA]</scope>
    <source>
        <strain evidence="3 4">GH-19</strain>
    </source>
</reference>
<feature type="compositionally biased region" description="Basic and acidic residues" evidence="1">
    <location>
        <begin position="470"/>
        <end position="494"/>
    </location>
</feature>
<dbReference type="PANTHER" id="PTHR31212:SF4">
    <property type="entry name" value="ALPHA-KETOGLUTARATE-DEPENDENT DIOXYGENASE ALKB HOMOLOG 3"/>
    <property type="match status" value="1"/>
</dbReference>
<evidence type="ECO:0000259" key="2">
    <source>
        <dbReference type="PROSITE" id="PS51471"/>
    </source>
</evidence>
<feature type="region of interest" description="Disordered" evidence="1">
    <location>
        <begin position="448"/>
        <end position="494"/>
    </location>
</feature>
<protein>
    <recommendedName>
        <fullName evidence="2">Fe2OG dioxygenase domain-containing protein</fullName>
    </recommendedName>
</protein>
<dbReference type="InterPro" id="IPR032854">
    <property type="entry name" value="ALKBH3"/>
</dbReference>
<comment type="caution">
    <text evidence="3">The sequence shown here is derived from an EMBL/GenBank/DDBJ whole genome shotgun (WGS) entry which is preliminary data.</text>
</comment>
<sequence>MNEDTDTLIALVSSQLNQQPSVDAILEALVQSNGDPHDAAKLLNDQTKTNSKKRKHDGGLHSWLDKGKSPKVSKKEKPESPSRYSTLSDAFPKPADAGALKPPSNSSKPPSSSSKPPSSKKPVVDLMAILRQPEPPSPKKKPSQAPLTLSSSAMVVDHVPCTLHTSVLPPELASDLFYTMLARSKSWKRNKWWLFDRVVESPHRTSFFARKTDGVTADETWQEAAQFWYNGRPTSPPEVFPPEMETACSIIERVVSDQLRERMRFGLEWGGGFGAGNEDLLWRANVAASNCYEGRNESVGWHSDQMQYLGPYCTIASLSLGTRRNFSLREVIPTHEAETRRAQTFNIPLPHNSLVIMHASCQERFKHSIPPQSSMDLYRPAYPPPASLNIDSDLSITSSTSSSTSTTSIEPSNCRINITFRFYRPDFRPESIPRCKCGVPMILRPDMKQRWRSDGGNNAVESGEGEGDVDEKQERKEQAKGQEKTRKEESEEKKSMAVYTYLNRPDKYWWTCYAGAQNDGKGCTTWQVMDFDGERRGPGIFQVPGARCIG</sequence>
<accession>A0ABR1J750</accession>
<dbReference type="EMBL" id="JBANRG010000035">
    <property type="protein sequence ID" value="KAK7449699.1"/>
    <property type="molecule type" value="Genomic_DNA"/>
</dbReference>
<feature type="domain" description="Fe2OG dioxygenase" evidence="2">
    <location>
        <begin position="283"/>
        <end position="424"/>
    </location>
</feature>
<feature type="compositionally biased region" description="Low complexity" evidence="1">
    <location>
        <begin position="101"/>
        <end position="121"/>
    </location>
</feature>
<feature type="compositionally biased region" description="Basic and acidic residues" evidence="1">
    <location>
        <begin position="57"/>
        <end position="80"/>
    </location>
</feature>
<dbReference type="InterPro" id="IPR037151">
    <property type="entry name" value="AlkB-like_sf"/>
</dbReference>
<feature type="region of interest" description="Disordered" evidence="1">
    <location>
        <begin position="389"/>
        <end position="410"/>
    </location>
</feature>
<evidence type="ECO:0000256" key="1">
    <source>
        <dbReference type="SAM" id="MobiDB-lite"/>
    </source>
</evidence>
<dbReference type="SUPFAM" id="SSF51197">
    <property type="entry name" value="Clavaminate synthase-like"/>
    <property type="match status" value="1"/>
</dbReference>
<evidence type="ECO:0000313" key="4">
    <source>
        <dbReference type="Proteomes" id="UP001498398"/>
    </source>
</evidence>
<feature type="region of interest" description="Disordered" evidence="1">
    <location>
        <begin position="35"/>
        <end position="121"/>
    </location>
</feature>
<dbReference type="PROSITE" id="PS51471">
    <property type="entry name" value="FE2OG_OXY"/>
    <property type="match status" value="1"/>
</dbReference>
<dbReference type="Pfam" id="PF13532">
    <property type="entry name" value="2OG-FeII_Oxy_2"/>
    <property type="match status" value="1"/>
</dbReference>
<dbReference type="Gene3D" id="2.60.120.590">
    <property type="entry name" value="Alpha-ketoglutarate-dependent dioxygenase AlkB-like"/>
    <property type="match status" value="1"/>
</dbReference>
<gene>
    <name evidence="3" type="ORF">VKT23_013172</name>
</gene>
<keyword evidence="4" id="KW-1185">Reference proteome</keyword>
<dbReference type="InterPro" id="IPR027450">
    <property type="entry name" value="AlkB-like"/>
</dbReference>
<feature type="compositionally biased region" description="Low complexity" evidence="1">
    <location>
        <begin position="395"/>
        <end position="409"/>
    </location>
</feature>
<proteinExistence type="predicted"/>
<name>A0ABR1J750_9AGAR</name>
<organism evidence="3 4">
    <name type="scientific">Marasmiellus scandens</name>
    <dbReference type="NCBI Taxonomy" id="2682957"/>
    <lineage>
        <taxon>Eukaryota</taxon>
        <taxon>Fungi</taxon>
        <taxon>Dikarya</taxon>
        <taxon>Basidiomycota</taxon>
        <taxon>Agaricomycotina</taxon>
        <taxon>Agaricomycetes</taxon>
        <taxon>Agaricomycetidae</taxon>
        <taxon>Agaricales</taxon>
        <taxon>Marasmiineae</taxon>
        <taxon>Omphalotaceae</taxon>
        <taxon>Marasmiellus</taxon>
    </lineage>
</organism>
<dbReference type="PANTHER" id="PTHR31212">
    <property type="entry name" value="ALPHA-KETOGLUTARATE-DEPENDENT DIOXYGENASE ALKB HOMOLOG 3"/>
    <property type="match status" value="1"/>
</dbReference>
<evidence type="ECO:0000313" key="3">
    <source>
        <dbReference type="EMBL" id="KAK7449699.1"/>
    </source>
</evidence>
<dbReference type="InterPro" id="IPR005123">
    <property type="entry name" value="Oxoglu/Fe-dep_dioxygenase_dom"/>
</dbReference>